<organism evidence="2 3">
    <name type="scientific">Pontibacter ummariensis</name>
    <dbReference type="NCBI Taxonomy" id="1610492"/>
    <lineage>
        <taxon>Bacteria</taxon>
        <taxon>Pseudomonadati</taxon>
        <taxon>Bacteroidota</taxon>
        <taxon>Cytophagia</taxon>
        <taxon>Cytophagales</taxon>
        <taxon>Hymenobacteraceae</taxon>
        <taxon>Pontibacter</taxon>
    </lineage>
</organism>
<dbReference type="AlphaFoldDB" id="A0A239EWB2"/>
<dbReference type="CDD" id="cd06558">
    <property type="entry name" value="crotonase-like"/>
    <property type="match status" value="1"/>
</dbReference>
<dbReference type="InterPro" id="IPR029045">
    <property type="entry name" value="ClpP/crotonase-like_dom_sf"/>
</dbReference>
<dbReference type="Pfam" id="PF00378">
    <property type="entry name" value="ECH_1"/>
    <property type="match status" value="1"/>
</dbReference>
<proteinExistence type="inferred from homology"/>
<reference evidence="3" key="1">
    <citation type="submission" date="2017-06" db="EMBL/GenBank/DDBJ databases">
        <authorList>
            <person name="Varghese N."/>
            <person name="Submissions S."/>
        </authorList>
    </citation>
    <scope>NUCLEOTIDE SEQUENCE [LARGE SCALE GENOMIC DNA]</scope>
    <source>
        <strain evidence="3">NKM1</strain>
    </source>
</reference>
<evidence type="ECO:0000313" key="2">
    <source>
        <dbReference type="EMBL" id="SNS49050.1"/>
    </source>
</evidence>
<dbReference type="GO" id="GO:0008300">
    <property type="term" value="P:isoprenoid catabolic process"/>
    <property type="evidence" value="ECO:0007669"/>
    <property type="project" value="TreeGrafter"/>
</dbReference>
<dbReference type="Proteomes" id="UP000198432">
    <property type="component" value="Unassembled WGS sequence"/>
</dbReference>
<dbReference type="PANTHER" id="PTHR42964:SF1">
    <property type="entry name" value="POLYKETIDE BIOSYNTHESIS ENOYL-COA HYDRATASE PKSH-RELATED"/>
    <property type="match status" value="1"/>
</dbReference>
<dbReference type="EMBL" id="FZOQ01000007">
    <property type="protein sequence ID" value="SNS49050.1"/>
    <property type="molecule type" value="Genomic_DNA"/>
</dbReference>
<accession>A0A239EWB2</accession>
<dbReference type="InterPro" id="IPR001753">
    <property type="entry name" value="Enoyl-CoA_hydra/iso"/>
</dbReference>
<evidence type="ECO:0000256" key="1">
    <source>
        <dbReference type="ARBA" id="ARBA00005254"/>
    </source>
</evidence>
<gene>
    <name evidence="2" type="ORF">SAMN06296052_107107</name>
</gene>
<dbReference type="SUPFAM" id="SSF52096">
    <property type="entry name" value="ClpP/crotonase"/>
    <property type="match status" value="1"/>
</dbReference>
<dbReference type="GO" id="GO:0003824">
    <property type="term" value="F:catalytic activity"/>
    <property type="evidence" value="ECO:0007669"/>
    <property type="project" value="UniProtKB-ARBA"/>
</dbReference>
<name>A0A239EWB2_9BACT</name>
<evidence type="ECO:0000313" key="3">
    <source>
        <dbReference type="Proteomes" id="UP000198432"/>
    </source>
</evidence>
<keyword evidence="3" id="KW-1185">Reference proteome</keyword>
<protein>
    <submittedName>
        <fullName evidence="2">Methylglutaconyl-CoA hydratase</fullName>
    </submittedName>
</protein>
<comment type="similarity">
    <text evidence="1">Belongs to the enoyl-CoA hydratase/isomerase family.</text>
</comment>
<dbReference type="InterPro" id="IPR014748">
    <property type="entry name" value="Enoyl-CoA_hydra_C"/>
</dbReference>
<dbReference type="PANTHER" id="PTHR42964">
    <property type="entry name" value="ENOYL-COA HYDRATASE"/>
    <property type="match status" value="1"/>
</dbReference>
<sequence>MIDTMNTAEKQTMEFVRYEVKERVGYITLSRPEKRNALNLKMVTELKRTFALAEEDDSCKVVVLRSEGPVFCAGVDLAYMQRLQENSYQENLLDSTHLMELFRMIYTLKKVVIAQVQGPAVAGGCGLAAVCDFSFAVPGAMFGYPEVKVGFIPAIVTVFLLRKLGEARGRQLLLTGDLIPAAEAERYGLINYMVPDKDLEERVYSFAQKLCTENSRQSMEATKEMIARVQGMGLEDGLQYAAEMNAVARSSEDCQRGIVSFLNKEPITW</sequence>
<dbReference type="Gene3D" id="3.90.226.10">
    <property type="entry name" value="2-enoyl-CoA Hydratase, Chain A, domain 1"/>
    <property type="match status" value="1"/>
</dbReference>
<dbReference type="Gene3D" id="1.10.12.10">
    <property type="entry name" value="Lyase 2-enoyl-coa Hydratase, Chain A, domain 2"/>
    <property type="match status" value="1"/>
</dbReference>
<dbReference type="InterPro" id="IPR051683">
    <property type="entry name" value="Enoyl-CoA_Hydratase/Isomerase"/>
</dbReference>